<sequence length="475" mass="54004">MASTNKNNATSKEEEKEVSTSGLESCTVKENKAKMNQTNFSNINENQTNENKTNTYKRNIDKGNIDKGNIDKTNTNKSDINKVNIDTVDTDKLNTNTLTKKNKKVIFKGEDNMSSTKIYYGDSLEVTPVGVMDYNDFSKQTKREQEIPGFDSKYRDFVDYIMKITHNIWEEKGIGVIYDTYHNNVTMHCGSSNLVGIKDVISNTLQTLHAFPDRRLIGQNVIWSNFGADGFLSSHRVLSTATNLGDSNFGPATGRKINFRTVIDCATTNNRIHEEWLVRDNLWIVTQLGLNPQEVAKSMAKASESKVLSLQSTYGICESMDGQFMPTKYQAKDDSAGEMMLEMTSRIYNYKYINEVKKYYHDNAVVHFICDKDLNGYDEIQGMIVSLLASIPNGSYEVERVTCNQREKNEGYDVSVRWRLRGINEGIGFFGQPSGKHIEVMGINHYHILQGKVKEEWITFDGMDVLKQMYMGVEE</sequence>
<name>A0A9X8RHM8_CLODI</name>
<dbReference type="GO" id="GO:0030638">
    <property type="term" value="P:polyketide metabolic process"/>
    <property type="evidence" value="ECO:0007669"/>
    <property type="project" value="InterPro"/>
</dbReference>
<evidence type="ECO:0000313" key="4">
    <source>
        <dbReference type="Proteomes" id="UP000189137"/>
    </source>
</evidence>
<dbReference type="InterPro" id="IPR009959">
    <property type="entry name" value="Cyclase_SnoaL-like"/>
</dbReference>
<dbReference type="Gene3D" id="3.10.450.50">
    <property type="match status" value="2"/>
</dbReference>
<dbReference type="SUPFAM" id="SSF54427">
    <property type="entry name" value="NTF2-like"/>
    <property type="match status" value="2"/>
</dbReference>
<protein>
    <submittedName>
        <fullName evidence="2 3">Ester cyclase</fullName>
    </submittedName>
</protein>
<dbReference type="PANTHER" id="PTHR38436:SF1">
    <property type="entry name" value="ESTER CYCLASE"/>
    <property type="match status" value="1"/>
</dbReference>
<accession>A0A9X8RHM8</accession>
<dbReference type="EMBL" id="DAEPXK010000057">
    <property type="protein sequence ID" value="HBH1544031.1"/>
    <property type="molecule type" value="Genomic_DNA"/>
</dbReference>
<gene>
    <name evidence="2" type="ORF">KRM00_003575</name>
    <name evidence="3" type="ORF">SAMEA3375112_01235</name>
</gene>
<dbReference type="InterPro" id="IPR032710">
    <property type="entry name" value="NTF2-like_dom_sf"/>
</dbReference>
<evidence type="ECO:0000313" key="3">
    <source>
        <dbReference type="EMBL" id="SJS08768.1"/>
    </source>
</evidence>
<dbReference type="Proteomes" id="UP000878956">
    <property type="component" value="Unassembled WGS sequence"/>
</dbReference>
<dbReference type="Proteomes" id="UP000189137">
    <property type="component" value="Unassembled WGS sequence"/>
</dbReference>
<dbReference type="Pfam" id="PF07366">
    <property type="entry name" value="SnoaL"/>
    <property type="match status" value="1"/>
</dbReference>
<comment type="caution">
    <text evidence="3">The sequence shown here is derived from an EMBL/GenBank/DDBJ whole genome shotgun (WGS) entry which is preliminary data.</text>
</comment>
<reference evidence="2" key="2">
    <citation type="journal article" date="2018" name="Genome Biol.">
        <title>SKESA: strategic k-mer extension for scrupulous assemblies.</title>
        <authorList>
            <person name="Souvorov A."/>
            <person name="Agarwala R."/>
            <person name="Lipman D.J."/>
        </authorList>
    </citation>
    <scope>NUCLEOTIDE SEQUENCE</scope>
    <source>
        <strain evidence="2">HN1000</strain>
    </source>
</reference>
<dbReference type="AlphaFoldDB" id="A0A9X8RHM8"/>
<dbReference type="PANTHER" id="PTHR38436">
    <property type="entry name" value="POLYKETIDE CYCLASE SNOAL-LIKE DOMAIN"/>
    <property type="match status" value="1"/>
</dbReference>
<proteinExistence type="predicted"/>
<feature type="region of interest" description="Disordered" evidence="1">
    <location>
        <begin position="1"/>
        <end position="33"/>
    </location>
</feature>
<dbReference type="RefSeq" id="WP_021364318.1">
    <property type="nucleotide sequence ID" value="NZ_AP031492.1"/>
</dbReference>
<evidence type="ECO:0000313" key="2">
    <source>
        <dbReference type="EMBL" id="HBH1544031.1"/>
    </source>
</evidence>
<organism evidence="3 4">
    <name type="scientific">Clostridioides difficile</name>
    <name type="common">Peptoclostridium difficile</name>
    <dbReference type="NCBI Taxonomy" id="1496"/>
    <lineage>
        <taxon>Bacteria</taxon>
        <taxon>Bacillati</taxon>
        <taxon>Bacillota</taxon>
        <taxon>Clostridia</taxon>
        <taxon>Peptostreptococcales</taxon>
        <taxon>Peptostreptococcaceae</taxon>
        <taxon>Clostridioides</taxon>
    </lineage>
</organism>
<reference evidence="2" key="3">
    <citation type="submission" date="2021-06" db="EMBL/GenBank/DDBJ databases">
        <authorList>
            <consortium name="NCBI Pathogen Detection Project"/>
        </authorList>
    </citation>
    <scope>NUCLEOTIDE SEQUENCE</scope>
    <source>
        <strain evidence="2">HN1000</strain>
    </source>
</reference>
<evidence type="ECO:0000256" key="1">
    <source>
        <dbReference type="SAM" id="MobiDB-lite"/>
    </source>
</evidence>
<feature type="compositionally biased region" description="Polar residues" evidence="1">
    <location>
        <begin position="1"/>
        <end position="10"/>
    </location>
</feature>
<dbReference type="EMBL" id="FUPS01000003">
    <property type="protein sequence ID" value="SJS08768.1"/>
    <property type="molecule type" value="Genomic_DNA"/>
</dbReference>
<reference evidence="3 4" key="1">
    <citation type="submission" date="2017-02" db="EMBL/GenBank/DDBJ databases">
        <authorList>
            <consortium name="Pathogen Informatics"/>
        </authorList>
    </citation>
    <scope>NUCLEOTIDE SEQUENCE [LARGE SCALE GENOMIC DNA]</scope>
    <source>
        <strain evidence="3 4">VRECD0157</strain>
    </source>
</reference>